<keyword evidence="4" id="KW-1185">Reference proteome</keyword>
<feature type="compositionally biased region" description="Gly residues" evidence="1">
    <location>
        <begin position="390"/>
        <end position="400"/>
    </location>
</feature>
<feature type="region of interest" description="Disordered" evidence="1">
    <location>
        <begin position="369"/>
        <end position="420"/>
    </location>
</feature>
<feature type="domain" description="FCP1 homology" evidence="2">
    <location>
        <begin position="1"/>
        <end position="135"/>
    </location>
</feature>
<feature type="region of interest" description="Disordered" evidence="1">
    <location>
        <begin position="257"/>
        <end position="303"/>
    </location>
</feature>
<reference evidence="3 4" key="1">
    <citation type="journal article" date="2023" name="Commun. Biol.">
        <title>Reorganization of the ancestral sex-determining regions during the evolution of trioecy in Pleodorina starrii.</title>
        <authorList>
            <person name="Takahashi K."/>
            <person name="Suzuki S."/>
            <person name="Kawai-Toyooka H."/>
            <person name="Yamamoto K."/>
            <person name="Hamaji T."/>
            <person name="Ootsuki R."/>
            <person name="Yamaguchi H."/>
            <person name="Kawachi M."/>
            <person name="Higashiyama T."/>
            <person name="Nozaki H."/>
        </authorList>
    </citation>
    <scope>NUCLEOTIDE SEQUENCE [LARGE SCALE GENOMIC DNA]</scope>
    <source>
        <strain evidence="3 4">NIES-4479</strain>
    </source>
</reference>
<feature type="compositionally biased region" description="Pro residues" evidence="1">
    <location>
        <begin position="436"/>
        <end position="446"/>
    </location>
</feature>
<evidence type="ECO:0000313" key="3">
    <source>
        <dbReference type="EMBL" id="GLC49985.1"/>
    </source>
</evidence>
<feature type="compositionally biased region" description="Low complexity" evidence="1">
    <location>
        <begin position="486"/>
        <end position="495"/>
    </location>
</feature>
<feature type="region of interest" description="Disordered" evidence="1">
    <location>
        <begin position="142"/>
        <end position="167"/>
    </location>
</feature>
<dbReference type="SMART" id="SM00577">
    <property type="entry name" value="CPDc"/>
    <property type="match status" value="1"/>
</dbReference>
<feature type="compositionally biased region" description="Low complexity" evidence="1">
    <location>
        <begin position="369"/>
        <end position="389"/>
    </location>
</feature>
<feature type="compositionally biased region" description="Polar residues" evidence="1">
    <location>
        <begin position="508"/>
        <end position="517"/>
    </location>
</feature>
<sequence>MHVCAYNGQVAHRVWPRPHVRIFLETVRRLFRLAVWSSCGGSWADAALLALDPRQELLPTRCLGASESRTGTEGVPTLLDDGDAVHPADVVIVSPNRHVFGRMAPNVIEVEPYNMPYGGQHDNVLLDLANLLVRHLAVDVGTGEDGGAGTDSPATMPPPPLPPLAVPDELRRLGLDAVRVGAAHGGVAGALRRDAHPAPKTQPPTISVGIRHMFIAAPPDLLGLLPLEPEEGPGPQGRSSWQHLEFLDLVRPVTECSDREEELGEEEERQVPCNMSAAQQQQRQHQQQQPHHQQQQQQQRLASGDSLASAASCSSGHCTATDYCSSSGSFESLGDVAGALAALCSSGGSRGSSSNGSSSSTADNCCSSCAAGPAASESGRGHQGAARSGSGSGSRSGLGSRGDQAQRDAPGSNPHSKPHSALTNFLRKFRGAVPVTTPPPPPPPPQQQQQQQQQQQRQQPRDRAHPRTSADGGSAATGLPSAALKRLTGLTGLVRRSLRRRHPRHSSDANVQSHAWPSSSGSSASSASSSSSSSGESDGTPHCGSASPAAAVGTRHTHTRQPAAAAAAAAPRGGPCPTTVDYGSSTGAAVSKCADAHSWVRDRQRPTQSRVALMCAPSLTGVSRAVAIPTAACTAAATAGGPYGCELGEGRERESAEGPLLMGFPAGSPDLSPPRPAVHPLTVTLGLPPPPTAMARSETDWLSLAGPTRPVPDAQRFEVPDFDFDYDVDANWRYAPVRVLGDMEEVCGCGRA</sequence>
<dbReference type="GO" id="GO:0016592">
    <property type="term" value="C:mediator complex"/>
    <property type="evidence" value="ECO:0007669"/>
    <property type="project" value="TreeGrafter"/>
</dbReference>
<feature type="compositionally biased region" description="Acidic residues" evidence="1">
    <location>
        <begin position="258"/>
        <end position="268"/>
    </location>
</feature>
<evidence type="ECO:0000256" key="1">
    <source>
        <dbReference type="SAM" id="MobiDB-lite"/>
    </source>
</evidence>
<dbReference type="PROSITE" id="PS50969">
    <property type="entry name" value="FCP1"/>
    <property type="match status" value="1"/>
</dbReference>
<name>A0A9W6BDV6_9CHLO</name>
<evidence type="ECO:0000259" key="2">
    <source>
        <dbReference type="PROSITE" id="PS50969"/>
    </source>
</evidence>
<dbReference type="GO" id="GO:0003713">
    <property type="term" value="F:transcription coactivator activity"/>
    <property type="evidence" value="ECO:0007669"/>
    <property type="project" value="TreeGrafter"/>
</dbReference>
<accession>A0A9W6BDV6</accession>
<dbReference type="InterPro" id="IPR036412">
    <property type="entry name" value="HAD-like_sf"/>
</dbReference>
<dbReference type="AlphaFoldDB" id="A0A9W6BDV6"/>
<dbReference type="InterPro" id="IPR023214">
    <property type="entry name" value="HAD_sf"/>
</dbReference>
<dbReference type="EMBL" id="BRXU01000003">
    <property type="protein sequence ID" value="GLC49985.1"/>
    <property type="molecule type" value="Genomic_DNA"/>
</dbReference>
<dbReference type="Proteomes" id="UP001165080">
    <property type="component" value="Unassembled WGS sequence"/>
</dbReference>
<protein>
    <recommendedName>
        <fullName evidence="2">FCP1 homology domain-containing protein</fullName>
    </recommendedName>
</protein>
<feature type="region of interest" description="Disordered" evidence="1">
    <location>
        <begin position="432"/>
        <end position="576"/>
    </location>
</feature>
<dbReference type="GO" id="GO:0045944">
    <property type="term" value="P:positive regulation of transcription by RNA polymerase II"/>
    <property type="evidence" value="ECO:0007669"/>
    <property type="project" value="TreeGrafter"/>
</dbReference>
<dbReference type="InterPro" id="IPR051647">
    <property type="entry name" value="Mediator_comp_sub12"/>
</dbReference>
<dbReference type="Gene3D" id="3.40.50.1000">
    <property type="entry name" value="HAD superfamily/HAD-like"/>
    <property type="match status" value="1"/>
</dbReference>
<feature type="compositionally biased region" description="Low complexity" evidence="1">
    <location>
        <begin position="518"/>
        <end position="535"/>
    </location>
</feature>
<organism evidence="3 4">
    <name type="scientific">Pleodorina starrii</name>
    <dbReference type="NCBI Taxonomy" id="330485"/>
    <lineage>
        <taxon>Eukaryota</taxon>
        <taxon>Viridiplantae</taxon>
        <taxon>Chlorophyta</taxon>
        <taxon>core chlorophytes</taxon>
        <taxon>Chlorophyceae</taxon>
        <taxon>CS clade</taxon>
        <taxon>Chlamydomonadales</taxon>
        <taxon>Volvocaceae</taxon>
        <taxon>Pleodorina</taxon>
    </lineage>
</organism>
<dbReference type="SUPFAM" id="SSF56784">
    <property type="entry name" value="HAD-like"/>
    <property type="match status" value="1"/>
</dbReference>
<feature type="compositionally biased region" description="Low complexity" evidence="1">
    <location>
        <begin position="447"/>
        <end position="458"/>
    </location>
</feature>
<evidence type="ECO:0000313" key="4">
    <source>
        <dbReference type="Proteomes" id="UP001165080"/>
    </source>
</evidence>
<feature type="compositionally biased region" description="Low complexity" evidence="1">
    <location>
        <begin position="279"/>
        <end position="303"/>
    </location>
</feature>
<dbReference type="InterPro" id="IPR004274">
    <property type="entry name" value="FCP1_dom"/>
</dbReference>
<dbReference type="PANTHER" id="PTHR46007:SF8">
    <property type="entry name" value="C2H2-TYPE DOMAIN-CONTAINING PROTEIN"/>
    <property type="match status" value="1"/>
</dbReference>
<gene>
    <name evidence="3" type="primary">PLEST010665</name>
    <name evidence="3" type="ORF">PLESTB_000329900</name>
</gene>
<comment type="caution">
    <text evidence="3">The sequence shown here is derived from an EMBL/GenBank/DDBJ whole genome shotgun (WGS) entry which is preliminary data.</text>
</comment>
<dbReference type="PANTHER" id="PTHR46007">
    <property type="entry name" value="MEDIATOR OF RNA POLYMERASE II TRANSCRIPTION SUBUNIT 12"/>
    <property type="match status" value="1"/>
</dbReference>
<proteinExistence type="predicted"/>
<dbReference type="Pfam" id="PF03031">
    <property type="entry name" value="NIF"/>
    <property type="match status" value="1"/>
</dbReference>
<feature type="compositionally biased region" description="Pro residues" evidence="1">
    <location>
        <begin position="155"/>
        <end position="165"/>
    </location>
</feature>